<dbReference type="InterPro" id="IPR001965">
    <property type="entry name" value="Znf_PHD"/>
</dbReference>
<dbReference type="SMART" id="SM00249">
    <property type="entry name" value="PHD"/>
    <property type="match status" value="1"/>
</dbReference>
<dbReference type="Gene3D" id="3.30.40.10">
    <property type="entry name" value="Zinc/RING finger domain, C3HC4 (zinc finger)"/>
    <property type="match status" value="1"/>
</dbReference>
<dbReference type="InterPro" id="IPR019786">
    <property type="entry name" value="Zinc_finger_PHD-type_CS"/>
</dbReference>
<evidence type="ECO:0000256" key="4">
    <source>
        <dbReference type="ARBA" id="ARBA00023125"/>
    </source>
</evidence>
<organism evidence="8 9">
    <name type="scientific">Nepenthes gracilis</name>
    <name type="common">Slender pitcher plant</name>
    <dbReference type="NCBI Taxonomy" id="150966"/>
    <lineage>
        <taxon>Eukaryota</taxon>
        <taxon>Viridiplantae</taxon>
        <taxon>Streptophyta</taxon>
        <taxon>Embryophyta</taxon>
        <taxon>Tracheophyta</taxon>
        <taxon>Spermatophyta</taxon>
        <taxon>Magnoliopsida</taxon>
        <taxon>eudicotyledons</taxon>
        <taxon>Gunneridae</taxon>
        <taxon>Pentapetalae</taxon>
        <taxon>Caryophyllales</taxon>
        <taxon>Nepenthaceae</taxon>
        <taxon>Nepenthes</taxon>
    </lineage>
</organism>
<evidence type="ECO:0000256" key="1">
    <source>
        <dbReference type="ARBA" id="ARBA00022723"/>
    </source>
</evidence>
<evidence type="ECO:0000256" key="3">
    <source>
        <dbReference type="ARBA" id="ARBA00022833"/>
    </source>
</evidence>
<dbReference type="InterPro" id="IPR011011">
    <property type="entry name" value="Znf_FYVE_PHD"/>
</dbReference>
<keyword evidence="2 5" id="KW-0863">Zinc-finger</keyword>
<feature type="region of interest" description="Disordered" evidence="6">
    <location>
        <begin position="1"/>
        <end position="53"/>
    </location>
</feature>
<dbReference type="FunFam" id="3.30.40.10:FF:000303">
    <property type="entry name" value="Zinc finger CCCH domain-containing protein 19"/>
    <property type="match status" value="1"/>
</dbReference>
<evidence type="ECO:0000256" key="5">
    <source>
        <dbReference type="PROSITE-ProRule" id="PRU00146"/>
    </source>
</evidence>
<proteinExistence type="predicted"/>
<keyword evidence="3" id="KW-0862">Zinc</keyword>
<gene>
    <name evidence="8" type="ORF">Nepgr_004630</name>
</gene>
<keyword evidence="1" id="KW-0479">Metal-binding</keyword>
<dbReference type="SUPFAM" id="SSF57903">
    <property type="entry name" value="FYVE/PHD zinc finger"/>
    <property type="match status" value="1"/>
</dbReference>
<evidence type="ECO:0000313" key="8">
    <source>
        <dbReference type="EMBL" id="GMH02791.1"/>
    </source>
</evidence>
<feature type="compositionally biased region" description="Basic and acidic residues" evidence="6">
    <location>
        <begin position="30"/>
        <end position="52"/>
    </location>
</feature>
<feature type="region of interest" description="Disordered" evidence="6">
    <location>
        <begin position="83"/>
        <end position="102"/>
    </location>
</feature>
<feature type="compositionally biased region" description="Basic and acidic residues" evidence="6">
    <location>
        <begin position="1"/>
        <end position="11"/>
    </location>
</feature>
<dbReference type="PANTHER" id="PTHR46695:SF5">
    <property type="entry name" value="RNA POLYMERASE-ASSOCIATED PROTEIN RTF1 HOMOLOG"/>
    <property type="match status" value="1"/>
</dbReference>
<evidence type="ECO:0000259" key="7">
    <source>
        <dbReference type="PROSITE" id="PS50016"/>
    </source>
</evidence>
<reference evidence="8" key="1">
    <citation type="submission" date="2023-05" db="EMBL/GenBank/DDBJ databases">
        <title>Nepenthes gracilis genome sequencing.</title>
        <authorList>
            <person name="Fukushima K."/>
        </authorList>
    </citation>
    <scope>NUCLEOTIDE SEQUENCE</scope>
    <source>
        <strain evidence="8">SING2019-196</strain>
    </source>
</reference>
<dbReference type="CDD" id="cd15568">
    <property type="entry name" value="PHD5_NSD"/>
    <property type="match status" value="1"/>
</dbReference>
<name>A0AAD3XFL4_NEPGR</name>
<accession>A0AAD3XFL4</accession>
<dbReference type="AlphaFoldDB" id="A0AAD3XFL4"/>
<dbReference type="PANTHER" id="PTHR46695">
    <property type="entry name" value="ZINC FINGER CCCH DOMAIN-CONTAINING PROTEIN 44-RELATED"/>
    <property type="match status" value="1"/>
</dbReference>
<feature type="domain" description="PHD-type" evidence="7">
    <location>
        <begin position="115"/>
        <end position="181"/>
    </location>
</feature>
<dbReference type="Proteomes" id="UP001279734">
    <property type="component" value="Unassembled WGS sequence"/>
</dbReference>
<sequence>MKGGDESKGDEEPAQLDVTDLQGSEFPLMGEDKEMSGKEQTEEMDDSQRNGEESWPAVKISCELIGEVEGTVAGTEMEMEGDAEAEAMKSVSGGKGKRGRNSKVPVKASRKIIGEDVCFICLDGGDLVLCDRRGCPKAYHPSCVDRDEAFFRAKGRWNCGWHLCSNCEKNAYYLCYTCTFSLCKGCIKDAVIYCVRANKGLCETCMKTIMLIEN</sequence>
<dbReference type="PROSITE" id="PS01359">
    <property type="entry name" value="ZF_PHD_1"/>
    <property type="match status" value="1"/>
</dbReference>
<comment type="caution">
    <text evidence="8">The sequence shown here is derived from an EMBL/GenBank/DDBJ whole genome shotgun (WGS) entry which is preliminary data.</text>
</comment>
<dbReference type="InterPro" id="IPR013083">
    <property type="entry name" value="Znf_RING/FYVE/PHD"/>
</dbReference>
<evidence type="ECO:0000256" key="2">
    <source>
        <dbReference type="ARBA" id="ARBA00022771"/>
    </source>
</evidence>
<protein>
    <recommendedName>
        <fullName evidence="7">PHD-type domain-containing protein</fullName>
    </recommendedName>
</protein>
<dbReference type="GO" id="GO:0008270">
    <property type="term" value="F:zinc ion binding"/>
    <property type="evidence" value="ECO:0007669"/>
    <property type="project" value="UniProtKB-KW"/>
</dbReference>
<evidence type="ECO:0000313" key="9">
    <source>
        <dbReference type="Proteomes" id="UP001279734"/>
    </source>
</evidence>
<dbReference type="InterPro" id="IPR055198">
    <property type="entry name" value="NSD_PHD"/>
</dbReference>
<keyword evidence="9" id="KW-1185">Reference proteome</keyword>
<dbReference type="EMBL" id="BSYO01000004">
    <property type="protein sequence ID" value="GMH02791.1"/>
    <property type="molecule type" value="Genomic_DNA"/>
</dbReference>
<dbReference type="InterPro" id="IPR019787">
    <property type="entry name" value="Znf_PHD-finger"/>
</dbReference>
<dbReference type="PROSITE" id="PS50016">
    <property type="entry name" value="ZF_PHD_2"/>
    <property type="match status" value="1"/>
</dbReference>
<dbReference type="Pfam" id="PF22908">
    <property type="entry name" value="PHD_NSD"/>
    <property type="match status" value="1"/>
</dbReference>
<evidence type="ECO:0000256" key="6">
    <source>
        <dbReference type="SAM" id="MobiDB-lite"/>
    </source>
</evidence>
<dbReference type="GO" id="GO:0003677">
    <property type="term" value="F:DNA binding"/>
    <property type="evidence" value="ECO:0007669"/>
    <property type="project" value="UniProtKB-KW"/>
</dbReference>
<keyword evidence="4" id="KW-0238">DNA-binding</keyword>